<gene>
    <name evidence="1" type="ORF">PECAL_6P04860</name>
</gene>
<sequence length="161" mass="17616">MLWRLAVLTTAAHALAPKRYRLRPRNAVDPIRPEIGSPAPLVINALVAMERGASARAADAPEIAVAVQEMRPKLQEVLVSTCADEPWIAKYKEEGRFGLPLSDVDPLVTMQRNECLLALYLLARHPDGVSVDDGAPLLKAEDFLDQDRLDVVMAGALDLDL</sequence>
<dbReference type="EMBL" id="CAKKNE010000006">
    <property type="protein sequence ID" value="CAH0378889.1"/>
    <property type="molecule type" value="Genomic_DNA"/>
</dbReference>
<comment type="caution">
    <text evidence="1">The sequence shown here is derived from an EMBL/GenBank/DDBJ whole genome shotgun (WGS) entry which is preliminary data.</text>
</comment>
<dbReference type="Proteomes" id="UP000789595">
    <property type="component" value="Unassembled WGS sequence"/>
</dbReference>
<dbReference type="AlphaFoldDB" id="A0A8J2X4G6"/>
<evidence type="ECO:0000313" key="2">
    <source>
        <dbReference type="Proteomes" id="UP000789595"/>
    </source>
</evidence>
<proteinExistence type="predicted"/>
<name>A0A8J2X4G6_9STRA</name>
<evidence type="ECO:0000313" key="1">
    <source>
        <dbReference type="EMBL" id="CAH0378889.1"/>
    </source>
</evidence>
<dbReference type="OrthoDB" id="42516at2759"/>
<organism evidence="1 2">
    <name type="scientific">Pelagomonas calceolata</name>
    <dbReference type="NCBI Taxonomy" id="35677"/>
    <lineage>
        <taxon>Eukaryota</taxon>
        <taxon>Sar</taxon>
        <taxon>Stramenopiles</taxon>
        <taxon>Ochrophyta</taxon>
        <taxon>Pelagophyceae</taxon>
        <taxon>Pelagomonadales</taxon>
        <taxon>Pelagomonadaceae</taxon>
        <taxon>Pelagomonas</taxon>
    </lineage>
</organism>
<reference evidence="1" key="1">
    <citation type="submission" date="2021-11" db="EMBL/GenBank/DDBJ databases">
        <authorList>
            <consortium name="Genoscope - CEA"/>
            <person name="William W."/>
        </authorList>
    </citation>
    <scope>NUCLEOTIDE SEQUENCE</scope>
</reference>
<protein>
    <submittedName>
        <fullName evidence="1">Uncharacterized protein</fullName>
    </submittedName>
</protein>
<accession>A0A8J2X4G6</accession>
<keyword evidence="2" id="KW-1185">Reference proteome</keyword>